<dbReference type="Gene3D" id="2.70.40.10">
    <property type="match status" value="1"/>
</dbReference>
<dbReference type="RefSeq" id="WP_344975927.1">
    <property type="nucleotide sequence ID" value="NZ_BAABFN010000001.1"/>
</dbReference>
<reference evidence="8" key="1">
    <citation type="journal article" date="2019" name="Int. J. Syst. Evol. Microbiol.">
        <title>The Global Catalogue of Microorganisms (GCM) 10K type strain sequencing project: providing services to taxonomists for standard genome sequencing and annotation.</title>
        <authorList>
            <consortium name="The Broad Institute Genomics Platform"/>
            <consortium name="The Broad Institute Genome Sequencing Center for Infectious Disease"/>
            <person name="Wu L."/>
            <person name="Ma J."/>
        </authorList>
    </citation>
    <scope>NUCLEOTIDE SEQUENCE [LARGE SCALE GENOMIC DNA]</scope>
    <source>
        <strain evidence="8">JCM 17664</strain>
    </source>
</reference>
<comment type="caution">
    <text evidence="5">Lacks conserved residue(s) required for the propagation of feature annotation.</text>
</comment>
<organism evidence="7 8">
    <name type="scientific">Compostibacter hankyongensis</name>
    <dbReference type="NCBI Taxonomy" id="1007089"/>
    <lineage>
        <taxon>Bacteria</taxon>
        <taxon>Pseudomonadati</taxon>
        <taxon>Bacteroidota</taxon>
        <taxon>Chitinophagia</taxon>
        <taxon>Chitinophagales</taxon>
        <taxon>Chitinophagaceae</taxon>
        <taxon>Compostibacter</taxon>
    </lineage>
</organism>
<comment type="function">
    <text evidence="5">This enzyme is involved in nucleotide metabolism: it produces dUMP, the immediate precursor of thymidine nucleotides and it decreases the intracellular concentration of dUTP so that uracil cannot be incorporated into DNA.</text>
</comment>
<dbReference type="InterPro" id="IPR008181">
    <property type="entry name" value="dUTPase"/>
</dbReference>
<feature type="binding site" evidence="5">
    <location>
        <position position="77"/>
    </location>
    <ligand>
        <name>substrate</name>
    </ligand>
</feature>
<sequence length="145" mass="15794">MPSVKIINQSPFPLPAYATHSAAGMDLRAHLEAPLTLQSLERALVPTGLFMELPEGYEAQIRPRSGLALKQGLTLLNTPGTIDADYRGEIRIILVNLSGDPQVIHPGDRIAQMVIARFEQVTWEEVEMLSATVRGDGGFGHTGKH</sequence>
<keyword evidence="8" id="KW-1185">Reference proteome</keyword>
<dbReference type="InterPro" id="IPR029054">
    <property type="entry name" value="dUTPase-like"/>
</dbReference>
<dbReference type="NCBIfam" id="NF001862">
    <property type="entry name" value="PRK00601.1"/>
    <property type="match status" value="1"/>
</dbReference>
<comment type="similarity">
    <text evidence="1 5">Belongs to the dUTPase family.</text>
</comment>
<evidence type="ECO:0000313" key="7">
    <source>
        <dbReference type="EMBL" id="GAA4304343.1"/>
    </source>
</evidence>
<keyword evidence="5" id="KW-0460">Magnesium</keyword>
<dbReference type="Pfam" id="PF00692">
    <property type="entry name" value="dUTPase"/>
    <property type="match status" value="1"/>
</dbReference>
<keyword evidence="5" id="KW-0479">Metal-binding</keyword>
<keyword evidence="3 5" id="KW-0546">Nucleotide metabolism</keyword>
<evidence type="ECO:0000259" key="6">
    <source>
        <dbReference type="Pfam" id="PF00692"/>
    </source>
</evidence>
<dbReference type="InterPro" id="IPR033704">
    <property type="entry name" value="dUTPase_trimeric"/>
</dbReference>
<gene>
    <name evidence="5 7" type="primary">dut</name>
    <name evidence="7" type="ORF">GCM10023143_08670</name>
</gene>
<feature type="binding site" evidence="5">
    <location>
        <begin position="64"/>
        <end position="66"/>
    </location>
    <ligand>
        <name>substrate</name>
    </ligand>
</feature>
<feature type="domain" description="dUTPase-like" evidence="6">
    <location>
        <begin position="12"/>
        <end position="143"/>
    </location>
</feature>
<evidence type="ECO:0000256" key="5">
    <source>
        <dbReference type="HAMAP-Rule" id="MF_00116"/>
    </source>
</evidence>
<feature type="binding site" evidence="5">
    <location>
        <begin position="81"/>
        <end position="83"/>
    </location>
    <ligand>
        <name>substrate</name>
    </ligand>
</feature>
<evidence type="ECO:0000256" key="4">
    <source>
        <dbReference type="ARBA" id="ARBA00047686"/>
    </source>
</evidence>
<dbReference type="InterPro" id="IPR036157">
    <property type="entry name" value="dUTPase-like_sf"/>
</dbReference>
<proteinExistence type="inferred from homology"/>
<evidence type="ECO:0000256" key="1">
    <source>
        <dbReference type="ARBA" id="ARBA00006581"/>
    </source>
</evidence>
<dbReference type="EMBL" id="BAABFN010000001">
    <property type="protein sequence ID" value="GAA4304343.1"/>
    <property type="molecule type" value="Genomic_DNA"/>
</dbReference>
<evidence type="ECO:0000256" key="3">
    <source>
        <dbReference type="ARBA" id="ARBA00023080"/>
    </source>
</evidence>
<dbReference type="SUPFAM" id="SSF51283">
    <property type="entry name" value="dUTPase-like"/>
    <property type="match status" value="1"/>
</dbReference>
<dbReference type="Proteomes" id="UP001501207">
    <property type="component" value="Unassembled WGS sequence"/>
</dbReference>
<comment type="cofactor">
    <cofactor evidence="5">
        <name>Mg(2+)</name>
        <dbReference type="ChEBI" id="CHEBI:18420"/>
    </cofactor>
</comment>
<accession>A0ABP8FI42</accession>
<comment type="pathway">
    <text evidence="5">Pyrimidine metabolism; dUMP biosynthesis; dUMP from dCTP (dUTP route): step 2/2.</text>
</comment>
<evidence type="ECO:0000256" key="2">
    <source>
        <dbReference type="ARBA" id="ARBA00022801"/>
    </source>
</evidence>
<dbReference type="EC" id="3.6.1.23" evidence="5"/>
<dbReference type="PANTHER" id="PTHR11241">
    <property type="entry name" value="DEOXYURIDINE 5'-TRIPHOSPHATE NUCLEOTIDOHYDROLASE"/>
    <property type="match status" value="1"/>
</dbReference>
<dbReference type="NCBIfam" id="TIGR00576">
    <property type="entry name" value="dut"/>
    <property type="match status" value="1"/>
</dbReference>
<protein>
    <recommendedName>
        <fullName evidence="5">Deoxyuridine 5'-triphosphate nucleotidohydrolase</fullName>
        <shortName evidence="5">dUTPase</shortName>
        <ecNumber evidence="5">3.6.1.23</ecNumber>
    </recommendedName>
    <alternativeName>
        <fullName evidence="5">dUTP pyrophosphatase</fullName>
    </alternativeName>
</protein>
<name>A0ABP8FI42_9BACT</name>
<dbReference type="CDD" id="cd07557">
    <property type="entry name" value="trimeric_dUTPase"/>
    <property type="match status" value="1"/>
</dbReference>
<keyword evidence="2 5" id="KW-0378">Hydrolase</keyword>
<comment type="catalytic activity">
    <reaction evidence="4 5">
        <text>dUTP + H2O = dUMP + diphosphate + H(+)</text>
        <dbReference type="Rhea" id="RHEA:10248"/>
        <dbReference type="ChEBI" id="CHEBI:15377"/>
        <dbReference type="ChEBI" id="CHEBI:15378"/>
        <dbReference type="ChEBI" id="CHEBI:33019"/>
        <dbReference type="ChEBI" id="CHEBI:61555"/>
        <dbReference type="ChEBI" id="CHEBI:246422"/>
        <dbReference type="EC" id="3.6.1.23"/>
    </reaction>
</comment>
<comment type="caution">
    <text evidence="7">The sequence shown here is derived from an EMBL/GenBank/DDBJ whole genome shotgun (WGS) entry which is preliminary data.</text>
</comment>
<dbReference type="HAMAP" id="MF_00116">
    <property type="entry name" value="dUTPase_bact"/>
    <property type="match status" value="1"/>
</dbReference>
<dbReference type="PANTHER" id="PTHR11241:SF0">
    <property type="entry name" value="DEOXYURIDINE 5'-TRIPHOSPHATE NUCLEOTIDOHYDROLASE"/>
    <property type="match status" value="1"/>
</dbReference>
<evidence type="ECO:0000313" key="8">
    <source>
        <dbReference type="Proteomes" id="UP001501207"/>
    </source>
</evidence>